<dbReference type="InterPro" id="IPR002328">
    <property type="entry name" value="ADH_Zn_CS"/>
</dbReference>
<dbReference type="Pfam" id="PF00107">
    <property type="entry name" value="ADH_zinc_N"/>
    <property type="match status" value="1"/>
</dbReference>
<name>A0ABZ1IDH8_9PSEU</name>
<dbReference type="SMART" id="SM00829">
    <property type="entry name" value="PKS_ER"/>
    <property type="match status" value="1"/>
</dbReference>
<dbReference type="PANTHER" id="PTHR43401">
    <property type="entry name" value="L-THREONINE 3-DEHYDROGENASE"/>
    <property type="match status" value="1"/>
</dbReference>
<keyword evidence="8" id="KW-1185">Reference proteome</keyword>
<feature type="domain" description="Enoyl reductase (ER)" evidence="6">
    <location>
        <begin position="8"/>
        <end position="350"/>
    </location>
</feature>
<dbReference type="SUPFAM" id="SSF50129">
    <property type="entry name" value="GroES-like"/>
    <property type="match status" value="1"/>
</dbReference>
<dbReference type="PANTHER" id="PTHR43401:SF2">
    <property type="entry name" value="L-THREONINE 3-DEHYDROGENASE"/>
    <property type="match status" value="1"/>
</dbReference>
<dbReference type="SUPFAM" id="SSF51735">
    <property type="entry name" value="NAD(P)-binding Rossmann-fold domains"/>
    <property type="match status" value="1"/>
</dbReference>
<dbReference type="CDD" id="cd08233">
    <property type="entry name" value="butanediol_DH_like"/>
    <property type="match status" value="1"/>
</dbReference>
<proteinExistence type="inferred from homology"/>
<evidence type="ECO:0000256" key="5">
    <source>
        <dbReference type="RuleBase" id="RU361277"/>
    </source>
</evidence>
<dbReference type="InterPro" id="IPR013154">
    <property type="entry name" value="ADH-like_N"/>
</dbReference>
<organism evidence="7 8">
    <name type="scientific">Amycolatopsis rhabdoformis</name>
    <dbReference type="NCBI Taxonomy" id="1448059"/>
    <lineage>
        <taxon>Bacteria</taxon>
        <taxon>Bacillati</taxon>
        <taxon>Actinomycetota</taxon>
        <taxon>Actinomycetes</taxon>
        <taxon>Pseudonocardiales</taxon>
        <taxon>Pseudonocardiaceae</taxon>
        <taxon>Amycolatopsis</taxon>
    </lineage>
</organism>
<dbReference type="Gene3D" id="3.90.180.10">
    <property type="entry name" value="Medium-chain alcohol dehydrogenases, catalytic domain"/>
    <property type="match status" value="1"/>
</dbReference>
<sequence>MKALRYHGRADVRVEDLPTPDPADGEILVRIATTGICGSDIHEYRGGPLAIPLDTPHPLTGDRAPVTMGHEFSGTIVALGSGATGLRVGQRVAASAVLRCGTCPSCTAGHPQLCRTLGFHGISGGGGAFAEFDAFPAYLANPLPDEISDEAGALLEPLATGIHAVGRSGLTPGQSALVVGAGPIGLMVVVAALAAGADQIIVSEPSPVRAKAAARFGATAVLDPKADDVVARVRELTGGHGVDAAFDTAAAPTSFDTALAAVRPRGHVVNVAVWENPTPLQPNALLFSEATITGSLAYTPAEFTRAVEIAAGGAHDLESMVTRSIALADVVTHGFERLAADPGADIKVLVRP</sequence>
<keyword evidence="2 5" id="KW-0479">Metal-binding</keyword>
<dbReference type="InterPro" id="IPR011032">
    <property type="entry name" value="GroES-like_sf"/>
</dbReference>
<dbReference type="InterPro" id="IPR020843">
    <property type="entry name" value="ER"/>
</dbReference>
<dbReference type="PROSITE" id="PS00059">
    <property type="entry name" value="ADH_ZINC"/>
    <property type="match status" value="1"/>
</dbReference>
<dbReference type="EMBL" id="CP142149">
    <property type="protein sequence ID" value="WSE32495.1"/>
    <property type="molecule type" value="Genomic_DNA"/>
</dbReference>
<dbReference type="Proteomes" id="UP001330812">
    <property type="component" value="Chromosome"/>
</dbReference>
<evidence type="ECO:0000256" key="3">
    <source>
        <dbReference type="ARBA" id="ARBA00022833"/>
    </source>
</evidence>
<dbReference type="InterPro" id="IPR050129">
    <property type="entry name" value="Zn_alcohol_dh"/>
</dbReference>
<dbReference type="Pfam" id="PF08240">
    <property type="entry name" value="ADH_N"/>
    <property type="match status" value="1"/>
</dbReference>
<evidence type="ECO:0000256" key="1">
    <source>
        <dbReference type="ARBA" id="ARBA00001947"/>
    </source>
</evidence>
<evidence type="ECO:0000313" key="8">
    <source>
        <dbReference type="Proteomes" id="UP001330812"/>
    </source>
</evidence>
<evidence type="ECO:0000313" key="7">
    <source>
        <dbReference type="EMBL" id="WSE32495.1"/>
    </source>
</evidence>
<dbReference type="InterPro" id="IPR013149">
    <property type="entry name" value="ADH-like_C"/>
</dbReference>
<comment type="cofactor">
    <cofactor evidence="1 5">
        <name>Zn(2+)</name>
        <dbReference type="ChEBI" id="CHEBI:29105"/>
    </cofactor>
</comment>
<protein>
    <submittedName>
        <fullName evidence="7">2,3-butanediol dehydrogenase</fullName>
    </submittedName>
</protein>
<evidence type="ECO:0000256" key="4">
    <source>
        <dbReference type="ARBA" id="ARBA00023002"/>
    </source>
</evidence>
<comment type="similarity">
    <text evidence="5">Belongs to the zinc-containing alcohol dehydrogenase family.</text>
</comment>
<accession>A0ABZ1IDH8</accession>
<keyword evidence="4" id="KW-0560">Oxidoreductase</keyword>
<evidence type="ECO:0000259" key="6">
    <source>
        <dbReference type="SMART" id="SM00829"/>
    </source>
</evidence>
<dbReference type="Gene3D" id="3.40.50.720">
    <property type="entry name" value="NAD(P)-binding Rossmann-like Domain"/>
    <property type="match status" value="1"/>
</dbReference>
<reference evidence="7 8" key="1">
    <citation type="journal article" date="2015" name="Int. J. Syst. Evol. Microbiol.">
        <title>Amycolatopsis rhabdoformis sp. nov., an actinomycete isolated from a tropical forest soil.</title>
        <authorList>
            <person name="Souza W.R."/>
            <person name="Silva R.E."/>
            <person name="Goodfellow M."/>
            <person name="Busarakam K."/>
            <person name="Figueiro F.S."/>
            <person name="Ferreira D."/>
            <person name="Rodrigues-Filho E."/>
            <person name="Moraes L.A.B."/>
            <person name="Zucchi T.D."/>
        </authorList>
    </citation>
    <scope>NUCLEOTIDE SEQUENCE [LARGE SCALE GENOMIC DNA]</scope>
    <source>
        <strain evidence="7 8">NCIMB 14900</strain>
    </source>
</reference>
<dbReference type="InterPro" id="IPR036291">
    <property type="entry name" value="NAD(P)-bd_dom_sf"/>
</dbReference>
<dbReference type="RefSeq" id="WP_326835302.1">
    <property type="nucleotide sequence ID" value="NZ_CP142149.1"/>
</dbReference>
<keyword evidence="3 5" id="KW-0862">Zinc</keyword>
<gene>
    <name evidence="7" type="ORF">VSH64_10300</name>
</gene>
<evidence type="ECO:0000256" key="2">
    <source>
        <dbReference type="ARBA" id="ARBA00022723"/>
    </source>
</evidence>